<keyword evidence="7" id="KW-1185">Reference proteome</keyword>
<dbReference type="Gene3D" id="3.30.9.10">
    <property type="entry name" value="D-Amino Acid Oxidase, subunit A, domain 2"/>
    <property type="match status" value="1"/>
</dbReference>
<evidence type="ECO:0000256" key="1">
    <source>
        <dbReference type="ARBA" id="ARBA00001974"/>
    </source>
</evidence>
<evidence type="ECO:0000313" key="6">
    <source>
        <dbReference type="EMBL" id="TQF73463.1"/>
    </source>
</evidence>
<evidence type="ECO:0000256" key="2">
    <source>
        <dbReference type="ARBA" id="ARBA00022630"/>
    </source>
</evidence>
<dbReference type="Gene3D" id="3.50.50.60">
    <property type="entry name" value="FAD/NAD(P)-binding domain"/>
    <property type="match status" value="1"/>
</dbReference>
<evidence type="ECO:0000313" key="7">
    <source>
        <dbReference type="Proteomes" id="UP000316256"/>
    </source>
</evidence>
<dbReference type="SUPFAM" id="SSF51905">
    <property type="entry name" value="FAD/NAD(P)-binding domain"/>
    <property type="match status" value="1"/>
</dbReference>
<reference evidence="6 7" key="1">
    <citation type="submission" date="2019-06" db="EMBL/GenBank/DDBJ databases">
        <title>Rhodococcus spaelei sp. nov., isolated from a cave.</title>
        <authorList>
            <person name="Lee S.D."/>
        </authorList>
    </citation>
    <scope>NUCLEOTIDE SEQUENCE [LARGE SCALE GENOMIC DNA]</scope>
    <source>
        <strain evidence="6 7">C9-5</strain>
    </source>
</reference>
<keyword evidence="4" id="KW-0560">Oxidoreductase</keyword>
<dbReference type="EMBL" id="VIGH01000003">
    <property type="protein sequence ID" value="TQF73463.1"/>
    <property type="molecule type" value="Genomic_DNA"/>
</dbReference>
<name>A0A541BMA8_9NOCA</name>
<evidence type="ECO:0000256" key="4">
    <source>
        <dbReference type="ARBA" id="ARBA00023002"/>
    </source>
</evidence>
<comment type="caution">
    <text evidence="6">The sequence shown here is derived from an EMBL/GenBank/DDBJ whole genome shotgun (WGS) entry which is preliminary data.</text>
</comment>
<dbReference type="InterPro" id="IPR006076">
    <property type="entry name" value="FAD-dep_OxRdtase"/>
</dbReference>
<proteinExistence type="predicted"/>
<dbReference type="Proteomes" id="UP000316256">
    <property type="component" value="Unassembled WGS sequence"/>
</dbReference>
<comment type="cofactor">
    <cofactor evidence="1">
        <name>FAD</name>
        <dbReference type="ChEBI" id="CHEBI:57692"/>
    </cofactor>
</comment>
<organism evidence="6 7">
    <name type="scientific">Rhodococcus spelaei</name>
    <dbReference type="NCBI Taxonomy" id="2546320"/>
    <lineage>
        <taxon>Bacteria</taxon>
        <taxon>Bacillati</taxon>
        <taxon>Actinomycetota</taxon>
        <taxon>Actinomycetes</taxon>
        <taxon>Mycobacteriales</taxon>
        <taxon>Nocardiaceae</taxon>
        <taxon>Rhodococcus</taxon>
    </lineage>
</organism>
<dbReference type="OrthoDB" id="4443251at2"/>
<dbReference type="RefSeq" id="WP_142097485.1">
    <property type="nucleotide sequence ID" value="NZ_VIGH01000003.1"/>
</dbReference>
<evidence type="ECO:0000259" key="5">
    <source>
        <dbReference type="Pfam" id="PF01266"/>
    </source>
</evidence>
<sequence>MQDRNHFDVVVAGAGPIGAATARHLSERGASVLVVGPDEPAGFADHDGVWAGYYDQGRLAHVLEVPLMTSMLAMRSIRRFPELQERTGERFATPRHSLTIMPDDSERSGVTAWFNRALLASNAADLNVEVEHLENDQLEREYPELRFAPGHVGIIQRDDAFIVNPRGLVRAELAAAVEQGVVVVRDMVDTIDRSGQGAIVTARSGESWRCEQVVIATGAATNVSGLLPRPLDMRTYGATVVLVEVSDPAEFDIPAMMYLKASGGEVVFGGIVMSPLQYPDGRWYIKCSGKSLLDNPLDSADAIARWVRTGGRQEDIAETLDLLTELLPGKTLGPAHTRPCMVCETPTGLPYIDKVDDRTIVAVEGERGAMSADEIGRLTAGLALDGVWTDGIPHAAFQARWAEAESSPPLVAVAGI</sequence>
<evidence type="ECO:0000256" key="3">
    <source>
        <dbReference type="ARBA" id="ARBA00022827"/>
    </source>
</evidence>
<accession>A0A541BMA8</accession>
<feature type="domain" description="FAD dependent oxidoreductase" evidence="5">
    <location>
        <begin position="8"/>
        <end position="381"/>
    </location>
</feature>
<protein>
    <submittedName>
        <fullName evidence="6">FAD-binding oxidoreductase</fullName>
    </submittedName>
</protein>
<dbReference type="GO" id="GO:0008115">
    <property type="term" value="F:sarcosine oxidase activity"/>
    <property type="evidence" value="ECO:0007669"/>
    <property type="project" value="TreeGrafter"/>
</dbReference>
<dbReference type="PANTHER" id="PTHR10961">
    <property type="entry name" value="PEROXISOMAL SARCOSINE OXIDASE"/>
    <property type="match status" value="1"/>
</dbReference>
<dbReference type="GO" id="GO:0050660">
    <property type="term" value="F:flavin adenine dinucleotide binding"/>
    <property type="evidence" value="ECO:0007669"/>
    <property type="project" value="InterPro"/>
</dbReference>
<dbReference type="InterPro" id="IPR045170">
    <property type="entry name" value="MTOX"/>
</dbReference>
<dbReference type="AlphaFoldDB" id="A0A541BMA8"/>
<dbReference type="InterPro" id="IPR036188">
    <property type="entry name" value="FAD/NAD-bd_sf"/>
</dbReference>
<keyword evidence="2" id="KW-0285">Flavoprotein</keyword>
<keyword evidence="3" id="KW-0274">FAD</keyword>
<dbReference type="Pfam" id="PF01266">
    <property type="entry name" value="DAO"/>
    <property type="match status" value="1"/>
</dbReference>
<gene>
    <name evidence="6" type="ORF">FK531_08180</name>
</gene>
<dbReference type="PANTHER" id="PTHR10961:SF10">
    <property type="entry name" value="FAD DEPENDENT OXIDOREDUCTASE DOMAIN-CONTAINING PROTEIN"/>
    <property type="match status" value="1"/>
</dbReference>